<dbReference type="EMBL" id="AONG01000012">
    <property type="protein sequence ID" value="KIQ68843.1"/>
    <property type="molecule type" value="Genomic_DNA"/>
</dbReference>
<dbReference type="Proteomes" id="UP000035100">
    <property type="component" value="Unassembled WGS sequence"/>
</dbReference>
<reference evidence="1 2" key="1">
    <citation type="submission" date="2013-01" db="EMBL/GenBank/DDBJ databases">
        <authorList>
            <person name="Fiebig A."/>
            <person name="Goeker M."/>
            <person name="Klenk H.-P.P."/>
        </authorList>
    </citation>
    <scope>NUCLEOTIDE SEQUENCE [LARGE SCALE GENOMIC DNA]</scope>
    <source>
        <strain evidence="1 2">DSM 24838</strain>
    </source>
</reference>
<keyword evidence="2" id="KW-1185">Reference proteome</keyword>
<protein>
    <submittedName>
        <fullName evidence="1">Uncharacterized protein</fullName>
    </submittedName>
</protein>
<evidence type="ECO:0000313" key="1">
    <source>
        <dbReference type="EMBL" id="KIQ68843.1"/>
    </source>
</evidence>
<name>A0A0D0QCX4_9RHOB</name>
<sequence length="105" mass="11064">MRNFAFIAHVALAGCIEEETDDRPSLGPAEEAACEARGGRVSIAGLLGGEFCAERTPDAGQACSRASDCSAWCESETRTCATHADPFGCRSYLTDEGEVEAICVD</sequence>
<dbReference type="OrthoDB" id="8592692at2"/>
<dbReference type="RefSeq" id="WP_018301475.1">
    <property type="nucleotide sequence ID" value="NZ_KB902277.1"/>
</dbReference>
<dbReference type="AlphaFoldDB" id="A0A0D0QCX4"/>
<evidence type="ECO:0000313" key="2">
    <source>
        <dbReference type="Proteomes" id="UP000035100"/>
    </source>
</evidence>
<proteinExistence type="predicted"/>
<organism evidence="1 2">
    <name type="scientific">Wenxinia marina DSM 24838</name>
    <dbReference type="NCBI Taxonomy" id="1123501"/>
    <lineage>
        <taxon>Bacteria</taxon>
        <taxon>Pseudomonadati</taxon>
        <taxon>Pseudomonadota</taxon>
        <taxon>Alphaproteobacteria</taxon>
        <taxon>Rhodobacterales</taxon>
        <taxon>Roseobacteraceae</taxon>
        <taxon>Wenxinia</taxon>
    </lineage>
</organism>
<gene>
    <name evidence="1" type="ORF">Wenmar_02572</name>
</gene>
<accession>A0A0D0QCX4</accession>
<dbReference type="STRING" id="1123501.Wenmar_02572"/>
<dbReference type="PROSITE" id="PS51257">
    <property type="entry name" value="PROKAR_LIPOPROTEIN"/>
    <property type="match status" value="1"/>
</dbReference>
<comment type="caution">
    <text evidence="1">The sequence shown here is derived from an EMBL/GenBank/DDBJ whole genome shotgun (WGS) entry which is preliminary data.</text>
</comment>